<feature type="domain" description="BTB" evidence="4">
    <location>
        <begin position="131"/>
        <end position="219"/>
    </location>
</feature>
<feature type="signal peptide" evidence="3">
    <location>
        <begin position="1"/>
        <end position="21"/>
    </location>
</feature>
<dbReference type="SUPFAM" id="SSF54695">
    <property type="entry name" value="POZ domain"/>
    <property type="match status" value="1"/>
</dbReference>
<dbReference type="PROSITE" id="PS50097">
    <property type="entry name" value="BTB"/>
    <property type="match status" value="1"/>
</dbReference>
<name>A0A9N8EV07_9STRA</name>
<reference evidence="5" key="1">
    <citation type="submission" date="2020-06" db="EMBL/GenBank/DDBJ databases">
        <authorList>
            <consortium name="Plant Systems Biology data submission"/>
        </authorList>
    </citation>
    <scope>NUCLEOTIDE SEQUENCE</scope>
    <source>
        <strain evidence="5">D6</strain>
    </source>
</reference>
<dbReference type="EMBL" id="CAICTM010002038">
    <property type="protein sequence ID" value="CAB9527657.1"/>
    <property type="molecule type" value="Genomic_DNA"/>
</dbReference>
<protein>
    <submittedName>
        <fullName evidence="5">Nervous system development</fullName>
    </submittedName>
</protein>
<gene>
    <name evidence="5" type="ORF">SEMRO_2040_G312180.1</name>
</gene>
<evidence type="ECO:0000256" key="1">
    <source>
        <dbReference type="SAM" id="Coils"/>
    </source>
</evidence>
<proteinExistence type="predicted"/>
<organism evidence="5 6">
    <name type="scientific">Seminavis robusta</name>
    <dbReference type="NCBI Taxonomy" id="568900"/>
    <lineage>
        <taxon>Eukaryota</taxon>
        <taxon>Sar</taxon>
        <taxon>Stramenopiles</taxon>
        <taxon>Ochrophyta</taxon>
        <taxon>Bacillariophyta</taxon>
        <taxon>Bacillariophyceae</taxon>
        <taxon>Bacillariophycidae</taxon>
        <taxon>Naviculales</taxon>
        <taxon>Naviculaceae</taxon>
        <taxon>Seminavis</taxon>
    </lineage>
</organism>
<feature type="coiled-coil region" evidence="1">
    <location>
        <begin position="418"/>
        <end position="445"/>
    </location>
</feature>
<dbReference type="Pfam" id="PF00651">
    <property type="entry name" value="BTB"/>
    <property type="match status" value="1"/>
</dbReference>
<evidence type="ECO:0000256" key="2">
    <source>
        <dbReference type="SAM" id="MobiDB-lite"/>
    </source>
</evidence>
<dbReference type="CDD" id="cd18186">
    <property type="entry name" value="BTB_POZ_ZBTB_KLHL-like"/>
    <property type="match status" value="1"/>
</dbReference>
<dbReference type="AlphaFoldDB" id="A0A9N8EV07"/>
<dbReference type="Proteomes" id="UP001153069">
    <property type="component" value="Unassembled WGS sequence"/>
</dbReference>
<evidence type="ECO:0000313" key="6">
    <source>
        <dbReference type="Proteomes" id="UP001153069"/>
    </source>
</evidence>
<dbReference type="InterPro" id="IPR000210">
    <property type="entry name" value="BTB/POZ_dom"/>
</dbReference>
<dbReference type="SMART" id="SM00225">
    <property type="entry name" value="BTB"/>
    <property type="match status" value="1"/>
</dbReference>
<feature type="chain" id="PRO_5040370627" evidence="3">
    <location>
        <begin position="22"/>
        <end position="524"/>
    </location>
</feature>
<feature type="region of interest" description="Disordered" evidence="2">
    <location>
        <begin position="103"/>
        <end position="126"/>
    </location>
</feature>
<comment type="caution">
    <text evidence="5">The sequence shown here is derived from an EMBL/GenBank/DDBJ whole genome shotgun (WGS) entry which is preliminary data.</text>
</comment>
<sequence length="524" mass="58410">MLMNRPLELAILASPCSLSLSLLFVLESFNHVRVSDYGGRVCHWNQEGPAFGQNFQVLSFSLFQISLGSLPHVAASRATVASAKEETTQNGGEGAASLKAKRFQISEEGPPPTNESNRGQTWRGDPAETFSDWKIVVISKTPDEEETPQATYQVPYHVHKFLLTCGRRNSKYFAKLFQNSSSFQEGKSCTTELELDSLAATAFPALLDYLYEHDKPLQVETKTATALHYLGEYLDIHHLRWDALQFCKKNISLDNADIYYKHAMLFQNETILGILAKFLGENSLKIDESAHILQISSPDLWINALEHSPQSPETIMHISKLMAKFAQHNPCALDLETFQALSCLEITPQIDAHPALTLCSLDDKAAKDSAEELSQLQERCSDSLAQNWESLVSPDDAMALLLKDRKAAFLVDLLLKSLRDAQSKLSSTKLELENTKETLASTECDLSSTRSKLSARTRDLGLVNAELEKFKPLESRQVQWGDVAAVPDSLSLLNGSLASQKTQQFSVRNGFGERKCRYAFYHEG</sequence>
<dbReference type="Gene3D" id="3.30.710.10">
    <property type="entry name" value="Potassium Channel Kv1.1, Chain A"/>
    <property type="match status" value="1"/>
</dbReference>
<evidence type="ECO:0000259" key="4">
    <source>
        <dbReference type="PROSITE" id="PS50097"/>
    </source>
</evidence>
<evidence type="ECO:0000313" key="5">
    <source>
        <dbReference type="EMBL" id="CAB9527657.1"/>
    </source>
</evidence>
<keyword evidence="6" id="KW-1185">Reference proteome</keyword>
<dbReference type="PANTHER" id="PTHR24410:SF23">
    <property type="entry name" value="BTB DOMAIN-CONTAINING PROTEIN-RELATED"/>
    <property type="match status" value="1"/>
</dbReference>
<dbReference type="OrthoDB" id="48361at2759"/>
<dbReference type="PANTHER" id="PTHR24410">
    <property type="entry name" value="HL07962P-RELATED"/>
    <property type="match status" value="1"/>
</dbReference>
<dbReference type="InterPro" id="IPR051481">
    <property type="entry name" value="BTB-POZ/Galectin-3-binding"/>
</dbReference>
<accession>A0A9N8EV07</accession>
<dbReference type="InterPro" id="IPR011333">
    <property type="entry name" value="SKP1/BTB/POZ_sf"/>
</dbReference>
<evidence type="ECO:0000256" key="3">
    <source>
        <dbReference type="SAM" id="SignalP"/>
    </source>
</evidence>
<keyword evidence="3" id="KW-0732">Signal</keyword>
<keyword evidence="1" id="KW-0175">Coiled coil</keyword>